<evidence type="ECO:0000256" key="11">
    <source>
        <dbReference type="ARBA" id="ARBA00048366"/>
    </source>
</evidence>
<dbReference type="InterPro" id="IPR050156">
    <property type="entry name" value="TC-AMP_synthase_SUA5"/>
</dbReference>
<evidence type="ECO:0000313" key="13">
    <source>
        <dbReference type="EMBL" id="MDQ0221720.1"/>
    </source>
</evidence>
<name>A0ABT9YRI5_9STRE</name>
<dbReference type="Gene3D" id="3.90.870.10">
    <property type="entry name" value="DHBP synthase"/>
    <property type="match status" value="1"/>
</dbReference>
<protein>
    <recommendedName>
        <fullName evidence="10">L-threonylcarbamoyladenylate synthase</fullName>
        <ecNumber evidence="3">2.7.7.87</ecNumber>
    </recommendedName>
    <alternativeName>
        <fullName evidence="10">L-threonylcarbamoyladenylate synthase</fullName>
    </alternativeName>
</protein>
<comment type="caution">
    <text evidence="13">The sequence shown here is derived from an EMBL/GenBank/DDBJ whole genome shotgun (WGS) entry which is preliminary data.</text>
</comment>
<keyword evidence="7 13" id="KW-0548">Nucleotidyltransferase</keyword>
<evidence type="ECO:0000256" key="9">
    <source>
        <dbReference type="ARBA" id="ARBA00022840"/>
    </source>
</evidence>
<comment type="catalytic activity">
    <reaction evidence="11">
        <text>L-threonine + hydrogencarbonate + ATP = L-threonylcarbamoyladenylate + diphosphate + H2O</text>
        <dbReference type="Rhea" id="RHEA:36407"/>
        <dbReference type="ChEBI" id="CHEBI:15377"/>
        <dbReference type="ChEBI" id="CHEBI:17544"/>
        <dbReference type="ChEBI" id="CHEBI:30616"/>
        <dbReference type="ChEBI" id="CHEBI:33019"/>
        <dbReference type="ChEBI" id="CHEBI:57926"/>
        <dbReference type="ChEBI" id="CHEBI:73682"/>
        <dbReference type="EC" id="2.7.7.87"/>
    </reaction>
</comment>
<feature type="domain" description="YrdC-like" evidence="12">
    <location>
        <begin position="6"/>
        <end position="190"/>
    </location>
</feature>
<keyword evidence="6" id="KW-0819">tRNA processing</keyword>
<dbReference type="InterPro" id="IPR017945">
    <property type="entry name" value="DHBP_synth_RibB-like_a/b_dom"/>
</dbReference>
<dbReference type="PANTHER" id="PTHR17490">
    <property type="entry name" value="SUA5"/>
    <property type="match status" value="1"/>
</dbReference>
<proteinExistence type="inferred from homology"/>
<keyword evidence="9" id="KW-0067">ATP-binding</keyword>
<evidence type="ECO:0000256" key="8">
    <source>
        <dbReference type="ARBA" id="ARBA00022741"/>
    </source>
</evidence>
<evidence type="ECO:0000256" key="2">
    <source>
        <dbReference type="ARBA" id="ARBA00007663"/>
    </source>
</evidence>
<organism evidence="13 14">
    <name type="scientific">Streptococcus moroccensis</name>
    <dbReference type="NCBI Taxonomy" id="1451356"/>
    <lineage>
        <taxon>Bacteria</taxon>
        <taxon>Bacillati</taxon>
        <taxon>Bacillota</taxon>
        <taxon>Bacilli</taxon>
        <taxon>Lactobacillales</taxon>
        <taxon>Streptococcaceae</taxon>
        <taxon>Streptococcus</taxon>
    </lineage>
</organism>
<dbReference type="PANTHER" id="PTHR17490:SF16">
    <property type="entry name" value="THREONYLCARBAMOYL-AMP SYNTHASE"/>
    <property type="match status" value="1"/>
</dbReference>
<evidence type="ECO:0000256" key="6">
    <source>
        <dbReference type="ARBA" id="ARBA00022694"/>
    </source>
</evidence>
<evidence type="ECO:0000256" key="4">
    <source>
        <dbReference type="ARBA" id="ARBA00022490"/>
    </source>
</evidence>
<dbReference type="PROSITE" id="PS51163">
    <property type="entry name" value="YRDC"/>
    <property type="match status" value="1"/>
</dbReference>
<evidence type="ECO:0000256" key="1">
    <source>
        <dbReference type="ARBA" id="ARBA00004496"/>
    </source>
</evidence>
<evidence type="ECO:0000256" key="7">
    <source>
        <dbReference type="ARBA" id="ARBA00022695"/>
    </source>
</evidence>
<evidence type="ECO:0000256" key="5">
    <source>
        <dbReference type="ARBA" id="ARBA00022679"/>
    </source>
</evidence>
<dbReference type="EC" id="2.7.7.87" evidence="3"/>
<dbReference type="Pfam" id="PF01300">
    <property type="entry name" value="Sua5_yciO_yrdC"/>
    <property type="match status" value="1"/>
</dbReference>
<comment type="similarity">
    <text evidence="2">Belongs to the SUA5 family.</text>
</comment>
<sequence>MCQSSEQELSRLVEIIGKGGSLILPTETVYGLFADALSEDAVRHVYKLKQRPVDKAMNLNVATIDAIYAFSKEQPDFLPQLFDHFLPGPLTIILKANEHVPVWVNSGLDTVGFRLPNHPVTREIIKRTGPLIGPSANVSGASSGKVYEEIKSQFEEQLFGFADDEAITGQDSTILDLSGEYAKILRQGLITEAELKAKVPQILFEPLVG</sequence>
<evidence type="ECO:0000256" key="3">
    <source>
        <dbReference type="ARBA" id="ARBA00012584"/>
    </source>
</evidence>
<dbReference type="InterPro" id="IPR006070">
    <property type="entry name" value="Sua5-like_dom"/>
</dbReference>
<evidence type="ECO:0000259" key="12">
    <source>
        <dbReference type="PROSITE" id="PS51163"/>
    </source>
</evidence>
<dbReference type="Proteomes" id="UP001223079">
    <property type="component" value="Unassembled WGS sequence"/>
</dbReference>
<keyword evidence="4" id="KW-0963">Cytoplasm</keyword>
<gene>
    <name evidence="13" type="ORF">J2S23_000252</name>
</gene>
<dbReference type="GO" id="GO:0061710">
    <property type="term" value="F:L-threonylcarbamoyladenylate synthase"/>
    <property type="evidence" value="ECO:0007669"/>
    <property type="project" value="UniProtKB-EC"/>
</dbReference>
<dbReference type="SUPFAM" id="SSF55821">
    <property type="entry name" value="YrdC/RibB"/>
    <property type="match status" value="1"/>
</dbReference>
<dbReference type="EMBL" id="JAUSTM010000002">
    <property type="protein sequence ID" value="MDQ0221720.1"/>
    <property type="molecule type" value="Genomic_DNA"/>
</dbReference>
<reference evidence="13 14" key="1">
    <citation type="submission" date="2023-07" db="EMBL/GenBank/DDBJ databases">
        <title>Genomic Encyclopedia of Type Strains, Phase IV (KMG-IV): sequencing the most valuable type-strain genomes for metagenomic binning, comparative biology and taxonomic classification.</title>
        <authorList>
            <person name="Goeker M."/>
        </authorList>
    </citation>
    <scope>NUCLEOTIDE SEQUENCE [LARGE SCALE GENOMIC DNA]</scope>
    <source>
        <strain evidence="13 14">DSM 105143</strain>
    </source>
</reference>
<comment type="subcellular location">
    <subcellularLocation>
        <location evidence="1">Cytoplasm</location>
    </subcellularLocation>
</comment>
<keyword evidence="8" id="KW-0547">Nucleotide-binding</keyword>
<evidence type="ECO:0000256" key="10">
    <source>
        <dbReference type="ARBA" id="ARBA00029774"/>
    </source>
</evidence>
<accession>A0ABT9YRI5</accession>
<dbReference type="RefSeq" id="WP_307120951.1">
    <property type="nucleotide sequence ID" value="NZ_JAUSTM010000002.1"/>
</dbReference>
<keyword evidence="5 13" id="KW-0808">Transferase</keyword>
<keyword evidence="14" id="KW-1185">Reference proteome</keyword>
<evidence type="ECO:0000313" key="14">
    <source>
        <dbReference type="Proteomes" id="UP001223079"/>
    </source>
</evidence>
<dbReference type="NCBIfam" id="TIGR00057">
    <property type="entry name" value="L-threonylcarbamoyladenylate synthase"/>
    <property type="match status" value="1"/>
</dbReference>